<accession>A0C0B1</accession>
<dbReference type="GeneID" id="5017410"/>
<keyword evidence="2" id="KW-1185">Reference proteome</keyword>
<dbReference type="OMA" id="DQNDHAV"/>
<sequence length="362" mass="41982">MCTKLNIANSNSNVMLYLKLREGGCDKAQARLFCRKNFCQVEQMLYNKIDQTQKSIGPAGHKVLKLLPNRLQGDRGWQPGFMMKYDLGSGYRDSKDLVEEQTPAEEAILKQYDKYEKKKSAALLQKMLAVKNYADSLKPPKIDVFTKDSIDRIRKISQDLHENQQKPKKYYQQGDIKFYALADYITTNRSGSLNDLRINFDPITNTQLKLKTENSQYLSPTKCFKRQATISNIEKGANLIMAFQNQTPINEELDTKSSFPNTEVASSLLRLNPHKLELAEEFNSTQYLFTPSSSHTRQTSQIDQNDHAVKCFVQQFYDKQYNDKVIPSTKRNLRLRTIENSEIQKIEQSKYLKKRQQKRLSM</sequence>
<dbReference type="InParanoid" id="A0C0B1"/>
<gene>
    <name evidence="1" type="ORF">GSPATT00006081001</name>
</gene>
<name>A0C0B1_PARTE</name>
<dbReference type="OrthoDB" id="293228at2759"/>
<protein>
    <submittedName>
        <fullName evidence="1">Uncharacterized protein</fullName>
    </submittedName>
</protein>
<dbReference type="AlphaFoldDB" id="A0C0B1"/>
<evidence type="ECO:0000313" key="1">
    <source>
        <dbReference type="EMBL" id="CAK64228.1"/>
    </source>
</evidence>
<proteinExistence type="predicted"/>
<dbReference type="EMBL" id="CT868030">
    <property type="protein sequence ID" value="CAK64228.1"/>
    <property type="molecule type" value="Genomic_DNA"/>
</dbReference>
<dbReference type="HOGENOM" id="CLU_802829_0_0_1"/>
<dbReference type="KEGG" id="ptm:GSPATT00006081001"/>
<reference evidence="1 2" key="1">
    <citation type="journal article" date="2006" name="Nature">
        <title>Global trends of whole-genome duplications revealed by the ciliate Paramecium tetraurelia.</title>
        <authorList>
            <consortium name="Genoscope"/>
            <person name="Aury J.-M."/>
            <person name="Jaillon O."/>
            <person name="Duret L."/>
            <person name="Noel B."/>
            <person name="Jubin C."/>
            <person name="Porcel B.M."/>
            <person name="Segurens B."/>
            <person name="Daubin V."/>
            <person name="Anthouard V."/>
            <person name="Aiach N."/>
            <person name="Arnaiz O."/>
            <person name="Billaut A."/>
            <person name="Beisson J."/>
            <person name="Blanc I."/>
            <person name="Bouhouche K."/>
            <person name="Camara F."/>
            <person name="Duharcourt S."/>
            <person name="Guigo R."/>
            <person name="Gogendeau D."/>
            <person name="Katinka M."/>
            <person name="Keller A.-M."/>
            <person name="Kissmehl R."/>
            <person name="Klotz C."/>
            <person name="Koll F."/>
            <person name="Le Moue A."/>
            <person name="Lepere C."/>
            <person name="Malinsky S."/>
            <person name="Nowacki M."/>
            <person name="Nowak J.K."/>
            <person name="Plattner H."/>
            <person name="Poulain J."/>
            <person name="Ruiz F."/>
            <person name="Serrano V."/>
            <person name="Zagulski M."/>
            <person name="Dessen P."/>
            <person name="Betermier M."/>
            <person name="Weissenbach J."/>
            <person name="Scarpelli C."/>
            <person name="Schachter V."/>
            <person name="Sperling L."/>
            <person name="Meyer E."/>
            <person name="Cohen J."/>
            <person name="Wincker P."/>
        </authorList>
    </citation>
    <scope>NUCLEOTIDE SEQUENCE [LARGE SCALE GENOMIC DNA]</scope>
    <source>
        <strain evidence="1 2">Stock d4-2</strain>
    </source>
</reference>
<dbReference type="Proteomes" id="UP000000600">
    <property type="component" value="Unassembled WGS sequence"/>
</dbReference>
<dbReference type="RefSeq" id="XP_001431626.1">
    <property type="nucleotide sequence ID" value="XM_001431589.1"/>
</dbReference>
<organism evidence="1 2">
    <name type="scientific">Paramecium tetraurelia</name>
    <dbReference type="NCBI Taxonomy" id="5888"/>
    <lineage>
        <taxon>Eukaryota</taxon>
        <taxon>Sar</taxon>
        <taxon>Alveolata</taxon>
        <taxon>Ciliophora</taxon>
        <taxon>Intramacronucleata</taxon>
        <taxon>Oligohymenophorea</taxon>
        <taxon>Peniculida</taxon>
        <taxon>Parameciidae</taxon>
        <taxon>Paramecium</taxon>
    </lineage>
</organism>
<evidence type="ECO:0000313" key="2">
    <source>
        <dbReference type="Proteomes" id="UP000000600"/>
    </source>
</evidence>